<dbReference type="EMBL" id="JACBYF010000004">
    <property type="protein sequence ID" value="NYS47175.1"/>
    <property type="molecule type" value="Genomic_DNA"/>
</dbReference>
<dbReference type="Pfam" id="PF06912">
    <property type="entry name" value="DUF1275"/>
    <property type="match status" value="1"/>
</dbReference>
<protein>
    <submittedName>
        <fullName evidence="2">DUF1275 domain-containing protein</fullName>
    </submittedName>
</protein>
<sequence length="232" mass="26558">MRIKKTLFNNTLPSHEQIFFGLLLTFVGGYFDSYSYINSNGIFANAQTGNLIFFGIELSNKNYSGAFNYLPSIFSFVIGVIFNEYIISKNQFMSIKRYINISLLFQILLLIFVYLIPSINSFDIRPLIISFVCAMQFDSFRTINNIPFASIFCTGNLRSASEHIFKYFILKNNASKVKIYIYLSLIIFFLLGVFIGGVLSNILGHSAILIVIFVLILNLIFASFYDIKFKKI</sequence>
<dbReference type="PANTHER" id="PTHR37314:SF4">
    <property type="entry name" value="UPF0700 TRANSMEMBRANE PROTEIN YOAK"/>
    <property type="match status" value="1"/>
</dbReference>
<feature type="transmembrane region" description="Helical" evidence="1">
    <location>
        <begin position="205"/>
        <end position="225"/>
    </location>
</feature>
<keyword evidence="1" id="KW-1133">Transmembrane helix</keyword>
<name>A0ABX2SY92_9BACL</name>
<proteinExistence type="predicted"/>
<keyword evidence="1" id="KW-0472">Membrane</keyword>
<keyword evidence="3" id="KW-1185">Reference proteome</keyword>
<evidence type="ECO:0000313" key="2">
    <source>
        <dbReference type="EMBL" id="NYS47175.1"/>
    </source>
</evidence>
<evidence type="ECO:0000256" key="1">
    <source>
        <dbReference type="SAM" id="Phobius"/>
    </source>
</evidence>
<keyword evidence="1" id="KW-0812">Transmembrane</keyword>
<feature type="transmembrane region" description="Helical" evidence="1">
    <location>
        <begin position="66"/>
        <end position="86"/>
    </location>
</feature>
<feature type="transmembrane region" description="Helical" evidence="1">
    <location>
        <begin position="98"/>
        <end position="116"/>
    </location>
</feature>
<reference evidence="2 3" key="1">
    <citation type="submission" date="2020-07" db="EMBL/GenBank/DDBJ databases">
        <title>MOT database genomes.</title>
        <authorList>
            <person name="Joseph S."/>
            <person name="Aduse-Opoku J."/>
            <person name="Hashim A."/>
            <person name="Wade W."/>
            <person name="Curtis M."/>
        </authorList>
    </citation>
    <scope>NUCLEOTIDE SEQUENCE [LARGE SCALE GENOMIC DNA]</scope>
    <source>
        <strain evidence="2 3">CIP 106318</strain>
    </source>
</reference>
<feature type="transmembrane region" description="Helical" evidence="1">
    <location>
        <begin position="179"/>
        <end position="199"/>
    </location>
</feature>
<organism evidence="2 3">
    <name type="scientific">Gemelliphila palaticanis</name>
    <dbReference type="NCBI Taxonomy" id="81950"/>
    <lineage>
        <taxon>Bacteria</taxon>
        <taxon>Bacillati</taxon>
        <taxon>Bacillota</taxon>
        <taxon>Bacilli</taxon>
        <taxon>Bacillales</taxon>
        <taxon>Gemellaceae</taxon>
        <taxon>Gemelliphila</taxon>
    </lineage>
</organism>
<dbReference type="Proteomes" id="UP000531840">
    <property type="component" value="Unassembled WGS sequence"/>
</dbReference>
<accession>A0ABX2SY92</accession>
<dbReference type="PANTHER" id="PTHR37314">
    <property type="entry name" value="SLR0142 PROTEIN"/>
    <property type="match status" value="1"/>
</dbReference>
<dbReference type="RefSeq" id="WP_179940762.1">
    <property type="nucleotide sequence ID" value="NZ_JACBYF010000004.1"/>
</dbReference>
<dbReference type="InterPro" id="IPR010699">
    <property type="entry name" value="DUF1275"/>
</dbReference>
<comment type="caution">
    <text evidence="2">The sequence shown here is derived from an EMBL/GenBank/DDBJ whole genome shotgun (WGS) entry which is preliminary data.</text>
</comment>
<gene>
    <name evidence="2" type="ORF">HZY85_03060</name>
</gene>
<evidence type="ECO:0000313" key="3">
    <source>
        <dbReference type="Proteomes" id="UP000531840"/>
    </source>
</evidence>